<evidence type="ECO:0000256" key="11">
    <source>
        <dbReference type="ARBA" id="ARBA00042436"/>
    </source>
</evidence>
<keyword evidence="15" id="KW-1185">Reference proteome</keyword>
<keyword evidence="7" id="KW-0677">Repeat</keyword>
<dbReference type="OrthoDB" id="272289at2759"/>
<comment type="cofactor">
    <cofactor evidence="1">
        <name>Mg(2+)</name>
        <dbReference type="ChEBI" id="CHEBI:18420"/>
    </cofactor>
</comment>
<dbReference type="GeneID" id="54481087"/>
<evidence type="ECO:0000256" key="7">
    <source>
        <dbReference type="ARBA" id="ARBA00022737"/>
    </source>
</evidence>
<evidence type="ECO:0000256" key="6">
    <source>
        <dbReference type="ARBA" id="ARBA00022679"/>
    </source>
</evidence>
<dbReference type="SUPFAM" id="SSF48439">
    <property type="entry name" value="Protein prenylyltransferase"/>
    <property type="match status" value="1"/>
</dbReference>
<evidence type="ECO:0000256" key="10">
    <source>
        <dbReference type="ARBA" id="ARBA00041392"/>
    </source>
</evidence>
<dbReference type="EC" id="2.5.1.59" evidence="3"/>
<evidence type="ECO:0000256" key="12">
    <source>
        <dbReference type="ARBA" id="ARBA00043086"/>
    </source>
</evidence>
<proteinExistence type="inferred from homology"/>
<gene>
    <name evidence="14" type="ORF">EJ05DRAFT_238475</name>
</gene>
<reference evidence="14" key="1">
    <citation type="journal article" date="2020" name="Stud. Mycol.">
        <title>101 Dothideomycetes genomes: a test case for predicting lifestyles and emergence of pathogens.</title>
        <authorList>
            <person name="Haridas S."/>
            <person name="Albert R."/>
            <person name="Binder M."/>
            <person name="Bloem J."/>
            <person name="Labutti K."/>
            <person name="Salamov A."/>
            <person name="Andreopoulos B."/>
            <person name="Baker S."/>
            <person name="Barry K."/>
            <person name="Bills G."/>
            <person name="Bluhm B."/>
            <person name="Cannon C."/>
            <person name="Castanera R."/>
            <person name="Culley D."/>
            <person name="Daum C."/>
            <person name="Ezra D."/>
            <person name="Gonzalez J."/>
            <person name="Henrissat B."/>
            <person name="Kuo A."/>
            <person name="Liang C."/>
            <person name="Lipzen A."/>
            <person name="Lutzoni F."/>
            <person name="Magnuson J."/>
            <person name="Mondo S."/>
            <person name="Nolan M."/>
            <person name="Ohm R."/>
            <person name="Pangilinan J."/>
            <person name="Park H.-J."/>
            <person name="Ramirez L."/>
            <person name="Alfaro M."/>
            <person name="Sun H."/>
            <person name="Tritt A."/>
            <person name="Yoshinaga Y."/>
            <person name="Zwiers L.-H."/>
            <person name="Turgeon B."/>
            <person name="Goodwin S."/>
            <person name="Spatafora J."/>
            <person name="Crous P."/>
            <person name="Grigoriev I."/>
        </authorList>
    </citation>
    <scope>NUCLEOTIDE SEQUENCE</scope>
    <source>
        <strain evidence="14">CBS 121739</strain>
    </source>
</reference>
<dbReference type="PANTHER" id="PTHR11129">
    <property type="entry name" value="PROTEIN FARNESYLTRANSFERASE ALPHA SUBUNIT/RAB GERANYLGERANYL TRANSFERASE ALPHA SUBUNIT"/>
    <property type="match status" value="1"/>
</dbReference>
<evidence type="ECO:0000256" key="5">
    <source>
        <dbReference type="ARBA" id="ARBA00022602"/>
    </source>
</evidence>
<evidence type="ECO:0000256" key="13">
    <source>
        <dbReference type="ARBA" id="ARBA00043219"/>
    </source>
</evidence>
<evidence type="ECO:0000256" key="3">
    <source>
        <dbReference type="ARBA" id="ARBA00012700"/>
    </source>
</evidence>
<dbReference type="RefSeq" id="XP_033595264.1">
    <property type="nucleotide sequence ID" value="XM_033740033.1"/>
</dbReference>
<evidence type="ECO:0000256" key="1">
    <source>
        <dbReference type="ARBA" id="ARBA00001946"/>
    </source>
</evidence>
<dbReference type="GO" id="GO:0004662">
    <property type="term" value="F:CAAX-protein geranylgeranyltransferase activity"/>
    <property type="evidence" value="ECO:0007669"/>
    <property type="project" value="UniProtKB-EC"/>
</dbReference>
<sequence>MSRYAGNIVWEGLAPIPQKHEGATPLATIAYKEEYVEAMSYLRAVMAVNECSERALSLTEDIIRMNPAHYTVWLYRCKIIFTLNKSLCNEIEWVNNISLKYLKNYQIWHHRQTIIDKLGSAEGETAFIDQMLEKDAKNYHVWSYRQWLVKRFDLWNQMELDFVKKLLEQDLRNNSAWNHRFFVVFGKPNTSAPTDKAILGREKTFAEEAIRKAPQNQSPWNYLRGIYRQSKESIVELSPFVREFCGINENDLVQSSHALDVFAEIHGDIPETQLMAAKALDLLAMRYDPIRVNYWNYRKRQIEDQTTVAA</sequence>
<dbReference type="EC" id="2.5.1.58" evidence="4"/>
<dbReference type="PANTHER" id="PTHR11129:SF1">
    <property type="entry name" value="PROTEIN FARNESYLTRANSFERASE_GERANYLGERANYLTRANSFERASE TYPE-1 SUBUNIT ALPHA"/>
    <property type="match status" value="1"/>
</dbReference>
<keyword evidence="5" id="KW-0637">Prenyltransferase</keyword>
<dbReference type="GO" id="GO:0005953">
    <property type="term" value="C:CAAX-protein geranylgeranyltransferase complex"/>
    <property type="evidence" value="ECO:0007669"/>
    <property type="project" value="TreeGrafter"/>
</dbReference>
<dbReference type="PROSITE" id="PS51147">
    <property type="entry name" value="PFTA"/>
    <property type="match status" value="5"/>
</dbReference>
<keyword evidence="6" id="KW-0808">Transferase</keyword>
<accession>A0A6A6VRI8</accession>
<evidence type="ECO:0000313" key="15">
    <source>
        <dbReference type="Proteomes" id="UP000799437"/>
    </source>
</evidence>
<dbReference type="GO" id="GO:0004660">
    <property type="term" value="F:protein farnesyltransferase activity"/>
    <property type="evidence" value="ECO:0007669"/>
    <property type="project" value="UniProtKB-EC"/>
</dbReference>
<dbReference type="EMBL" id="ML996593">
    <property type="protein sequence ID" value="KAF2752813.1"/>
    <property type="molecule type" value="Genomic_DNA"/>
</dbReference>
<name>A0A6A6VRI8_9PEZI</name>
<dbReference type="InterPro" id="IPR002088">
    <property type="entry name" value="Prenyl_trans_a"/>
</dbReference>
<dbReference type="AlphaFoldDB" id="A0A6A6VRI8"/>
<keyword evidence="8" id="KW-0460">Magnesium</keyword>
<evidence type="ECO:0000256" key="2">
    <source>
        <dbReference type="ARBA" id="ARBA00006734"/>
    </source>
</evidence>
<evidence type="ECO:0000256" key="4">
    <source>
        <dbReference type="ARBA" id="ARBA00012702"/>
    </source>
</evidence>
<protein>
    <recommendedName>
        <fullName evidence="9">Protein farnesyltransferase/geranylgeranyltransferase type-1 subunit alpha</fullName>
        <ecNumber evidence="4">2.5.1.58</ecNumber>
        <ecNumber evidence="3">2.5.1.59</ecNumber>
    </recommendedName>
    <alternativeName>
        <fullName evidence="12">CAAX farnesyltransferase subunit alpha</fullName>
    </alternativeName>
    <alternativeName>
        <fullName evidence="11">FTase-alpha</fullName>
    </alternativeName>
    <alternativeName>
        <fullName evidence="10">Ras proteins prenyltransferase subunit alpha</fullName>
    </alternativeName>
    <alternativeName>
        <fullName evidence="13">Type I protein geranyl-geranyltransferase subunit alpha</fullName>
    </alternativeName>
</protein>
<dbReference type="Pfam" id="PF01239">
    <property type="entry name" value="PPTA"/>
    <property type="match status" value="5"/>
</dbReference>
<evidence type="ECO:0000313" key="14">
    <source>
        <dbReference type="EMBL" id="KAF2752813.1"/>
    </source>
</evidence>
<dbReference type="Proteomes" id="UP000799437">
    <property type="component" value="Unassembled WGS sequence"/>
</dbReference>
<dbReference type="GO" id="GO:0005965">
    <property type="term" value="C:protein farnesyltransferase complex"/>
    <property type="evidence" value="ECO:0007669"/>
    <property type="project" value="TreeGrafter"/>
</dbReference>
<evidence type="ECO:0000256" key="9">
    <source>
        <dbReference type="ARBA" id="ARBA00040965"/>
    </source>
</evidence>
<dbReference type="Gene3D" id="1.25.40.120">
    <property type="entry name" value="Protein prenylyltransferase"/>
    <property type="match status" value="1"/>
</dbReference>
<comment type="similarity">
    <text evidence="2">Belongs to the protein prenyltransferase subunit alpha family.</text>
</comment>
<organism evidence="14 15">
    <name type="scientific">Pseudovirgaria hyperparasitica</name>
    <dbReference type="NCBI Taxonomy" id="470096"/>
    <lineage>
        <taxon>Eukaryota</taxon>
        <taxon>Fungi</taxon>
        <taxon>Dikarya</taxon>
        <taxon>Ascomycota</taxon>
        <taxon>Pezizomycotina</taxon>
        <taxon>Dothideomycetes</taxon>
        <taxon>Dothideomycetes incertae sedis</taxon>
        <taxon>Acrospermales</taxon>
        <taxon>Acrospermaceae</taxon>
        <taxon>Pseudovirgaria</taxon>
    </lineage>
</organism>
<evidence type="ECO:0000256" key="8">
    <source>
        <dbReference type="ARBA" id="ARBA00022842"/>
    </source>
</evidence>